<keyword evidence="1" id="KW-0175">Coiled coil</keyword>
<organism evidence="3 4">
    <name type="scientific">Xenorhabdus innexi</name>
    <dbReference type="NCBI Taxonomy" id="290109"/>
    <lineage>
        <taxon>Bacteria</taxon>
        <taxon>Pseudomonadati</taxon>
        <taxon>Pseudomonadota</taxon>
        <taxon>Gammaproteobacteria</taxon>
        <taxon>Enterobacterales</taxon>
        <taxon>Morganellaceae</taxon>
        <taxon>Xenorhabdus</taxon>
    </lineage>
</organism>
<feature type="coiled-coil region" evidence="1">
    <location>
        <begin position="215"/>
        <end position="242"/>
    </location>
</feature>
<dbReference type="EMBL" id="NIBU01000087">
    <property type="protein sequence ID" value="PHM29069.1"/>
    <property type="molecule type" value="Genomic_DNA"/>
</dbReference>
<gene>
    <name evidence="3" type="ORF">Xinn_03735</name>
</gene>
<reference evidence="3 4" key="1">
    <citation type="journal article" date="2017" name="Nat. Microbiol.">
        <title>Natural product diversity associated with the nematode symbionts Photorhabdus and Xenorhabdus.</title>
        <authorList>
            <person name="Tobias N.J."/>
            <person name="Wolff H."/>
            <person name="Djahanschiri B."/>
            <person name="Grundmann F."/>
            <person name="Kronenwerth M."/>
            <person name="Shi Y.M."/>
            <person name="Simonyi S."/>
            <person name="Grun P."/>
            <person name="Shapiro-Ilan D."/>
            <person name="Pidot S.J."/>
            <person name="Stinear T.P."/>
            <person name="Ebersberger I."/>
            <person name="Bode H.B."/>
        </authorList>
    </citation>
    <scope>NUCLEOTIDE SEQUENCE [LARGE SCALE GENOMIC DNA]</scope>
    <source>
        <strain evidence="3 4">DSM 16336</strain>
    </source>
</reference>
<keyword evidence="4" id="KW-1185">Reference proteome</keyword>
<dbReference type="RefSeq" id="WP_099137737.1">
    <property type="nucleotide sequence ID" value="NZ_CAWNQC010000289.1"/>
</dbReference>
<dbReference type="Proteomes" id="UP000224871">
    <property type="component" value="Unassembled WGS sequence"/>
</dbReference>
<accession>A0A2G0N2U2</accession>
<keyword evidence="2" id="KW-1133">Transmembrane helix</keyword>
<proteinExistence type="predicted"/>
<keyword evidence="2" id="KW-0472">Membrane</keyword>
<evidence type="ECO:0000256" key="1">
    <source>
        <dbReference type="SAM" id="Coils"/>
    </source>
</evidence>
<name>A0A2G0N2U2_9GAMM</name>
<keyword evidence="2" id="KW-0812">Transmembrane</keyword>
<evidence type="ECO:0000256" key="2">
    <source>
        <dbReference type="SAM" id="Phobius"/>
    </source>
</evidence>
<feature type="transmembrane region" description="Helical" evidence="2">
    <location>
        <begin position="174"/>
        <end position="197"/>
    </location>
</feature>
<feature type="coiled-coil region" evidence="1">
    <location>
        <begin position="142"/>
        <end position="173"/>
    </location>
</feature>
<evidence type="ECO:0000313" key="3">
    <source>
        <dbReference type="EMBL" id="PHM29069.1"/>
    </source>
</evidence>
<evidence type="ECO:0000313" key="4">
    <source>
        <dbReference type="Proteomes" id="UP000224871"/>
    </source>
</evidence>
<protein>
    <submittedName>
        <fullName evidence="3">Uncharacterized protein</fullName>
    </submittedName>
</protein>
<comment type="caution">
    <text evidence="3">The sequence shown here is derived from an EMBL/GenBank/DDBJ whole genome shotgun (WGS) entry which is preliminary data.</text>
</comment>
<sequence>MNKELTDFEKISGYLSVLEKEKAVIDGMLTAVGESQRSAFDAITDAKNGLNLATEALKRQLAELDHIEVQKSQMNAVLVKLDTIKESAIYSLDTSASQFRELANSVPAEIGQNILVTIGKTDIAGAVRQKTDAQMEAIATQVRALSDRSRDFVKEMNKAENNLRENCGQLKSNFWWIVGGTMLSVTIVTGISANFFFSQGVNNNYNLISHTYQKTVQVEKQLKALESKMDEALNNAEKLKKK</sequence>